<dbReference type="SMART" id="SM00387">
    <property type="entry name" value="HATPase_c"/>
    <property type="match status" value="1"/>
</dbReference>
<dbReference type="Pfam" id="PF00512">
    <property type="entry name" value="HisKA"/>
    <property type="match status" value="1"/>
</dbReference>
<dbReference type="SUPFAM" id="SSF47384">
    <property type="entry name" value="Homodimeric domain of signal transducing histidine kinase"/>
    <property type="match status" value="1"/>
</dbReference>
<proteinExistence type="predicted"/>
<keyword evidence="3" id="KW-0597">Phosphoprotein</keyword>
<evidence type="ECO:0000256" key="2">
    <source>
        <dbReference type="ARBA" id="ARBA00012438"/>
    </source>
</evidence>
<evidence type="ECO:0000313" key="10">
    <source>
        <dbReference type="Proteomes" id="UP000271925"/>
    </source>
</evidence>
<dbReference type="Gene3D" id="1.10.287.130">
    <property type="match status" value="1"/>
</dbReference>
<dbReference type="AlphaFoldDB" id="A0A3P1BFR2"/>
<dbReference type="SUPFAM" id="SSF55785">
    <property type="entry name" value="PYP-like sensor domain (PAS domain)"/>
    <property type="match status" value="1"/>
</dbReference>
<evidence type="ECO:0000259" key="8">
    <source>
        <dbReference type="PROSITE" id="PS50112"/>
    </source>
</evidence>
<dbReference type="InterPro" id="IPR005467">
    <property type="entry name" value="His_kinase_dom"/>
</dbReference>
<evidence type="ECO:0000256" key="4">
    <source>
        <dbReference type="ARBA" id="ARBA00022679"/>
    </source>
</evidence>
<dbReference type="InterPro" id="IPR036097">
    <property type="entry name" value="HisK_dim/P_sf"/>
</dbReference>
<dbReference type="SMART" id="SM00091">
    <property type="entry name" value="PAS"/>
    <property type="match status" value="1"/>
</dbReference>
<comment type="caution">
    <text evidence="9">The sequence shown here is derived from an EMBL/GenBank/DDBJ whole genome shotgun (WGS) entry which is preliminary data.</text>
</comment>
<dbReference type="OrthoDB" id="9766459at2"/>
<dbReference type="FunFam" id="3.30.565.10:FF:000006">
    <property type="entry name" value="Sensor histidine kinase WalK"/>
    <property type="match status" value="1"/>
</dbReference>
<feature type="domain" description="Histidine kinase" evidence="7">
    <location>
        <begin position="329"/>
        <end position="556"/>
    </location>
</feature>
<protein>
    <recommendedName>
        <fullName evidence="2">histidine kinase</fullName>
        <ecNumber evidence="2">2.7.13.3</ecNumber>
    </recommendedName>
</protein>
<dbReference type="NCBIfam" id="TIGR00229">
    <property type="entry name" value="sensory_box"/>
    <property type="match status" value="1"/>
</dbReference>
<evidence type="ECO:0000313" key="9">
    <source>
        <dbReference type="EMBL" id="RRA99751.1"/>
    </source>
</evidence>
<dbReference type="InterPro" id="IPR036890">
    <property type="entry name" value="HATPase_C_sf"/>
</dbReference>
<evidence type="ECO:0000256" key="3">
    <source>
        <dbReference type="ARBA" id="ARBA00022553"/>
    </source>
</evidence>
<dbReference type="Gene3D" id="3.30.450.20">
    <property type="entry name" value="PAS domain"/>
    <property type="match status" value="1"/>
</dbReference>
<dbReference type="InterPro" id="IPR003661">
    <property type="entry name" value="HisK_dim/P_dom"/>
</dbReference>
<dbReference type="PANTHER" id="PTHR43304">
    <property type="entry name" value="PHYTOCHROME-LIKE PROTEIN CPH1"/>
    <property type="match status" value="1"/>
</dbReference>
<dbReference type="Proteomes" id="UP000271925">
    <property type="component" value="Unassembled WGS sequence"/>
</dbReference>
<accession>A0A3P1BFR2</accession>
<keyword evidence="5" id="KW-0418">Kinase</keyword>
<dbReference type="PROSITE" id="PS50112">
    <property type="entry name" value="PAS"/>
    <property type="match status" value="1"/>
</dbReference>
<evidence type="ECO:0000256" key="5">
    <source>
        <dbReference type="ARBA" id="ARBA00022777"/>
    </source>
</evidence>
<dbReference type="SMART" id="SM00388">
    <property type="entry name" value="HisKA"/>
    <property type="match status" value="1"/>
</dbReference>
<reference evidence="9 10" key="1">
    <citation type="submission" date="2018-11" db="EMBL/GenBank/DDBJ databases">
        <authorList>
            <person name="Zhou Z."/>
            <person name="Wang G."/>
        </authorList>
    </citation>
    <scope>NUCLEOTIDE SEQUENCE [LARGE SCALE GENOMIC DNA]</scope>
    <source>
        <strain evidence="9 10">KCTC52004</strain>
    </source>
</reference>
<dbReference type="PRINTS" id="PR00344">
    <property type="entry name" value="BCTRLSENSOR"/>
</dbReference>
<keyword evidence="10" id="KW-1185">Reference proteome</keyword>
<name>A0A3P1BFR2_9BACT</name>
<dbReference type="InterPro" id="IPR000014">
    <property type="entry name" value="PAS"/>
</dbReference>
<dbReference type="SUPFAM" id="SSF55874">
    <property type="entry name" value="ATPase domain of HSP90 chaperone/DNA topoisomerase II/histidine kinase"/>
    <property type="match status" value="1"/>
</dbReference>
<dbReference type="Pfam" id="PF08447">
    <property type="entry name" value="PAS_3"/>
    <property type="match status" value="1"/>
</dbReference>
<dbReference type="PANTHER" id="PTHR43304:SF1">
    <property type="entry name" value="PAC DOMAIN-CONTAINING PROTEIN"/>
    <property type="match status" value="1"/>
</dbReference>
<dbReference type="EMBL" id="RQJO01000011">
    <property type="protein sequence ID" value="RRA99751.1"/>
    <property type="molecule type" value="Genomic_DNA"/>
</dbReference>
<feature type="domain" description="PAS" evidence="8">
    <location>
        <begin position="166"/>
        <end position="221"/>
    </location>
</feature>
<dbReference type="InterPro" id="IPR052162">
    <property type="entry name" value="Sensor_kinase/Photoreceptor"/>
</dbReference>
<dbReference type="CDD" id="cd00130">
    <property type="entry name" value="PAS"/>
    <property type="match status" value="1"/>
</dbReference>
<organism evidence="9 10">
    <name type="scientific">Larkinella rosea</name>
    <dbReference type="NCBI Taxonomy" id="2025312"/>
    <lineage>
        <taxon>Bacteria</taxon>
        <taxon>Pseudomonadati</taxon>
        <taxon>Bacteroidota</taxon>
        <taxon>Cytophagia</taxon>
        <taxon>Cytophagales</taxon>
        <taxon>Spirosomataceae</taxon>
        <taxon>Larkinella</taxon>
    </lineage>
</organism>
<keyword evidence="6" id="KW-0175">Coiled coil</keyword>
<evidence type="ECO:0000259" key="7">
    <source>
        <dbReference type="PROSITE" id="PS50109"/>
    </source>
</evidence>
<dbReference type="PROSITE" id="PS50109">
    <property type="entry name" value="HIS_KIN"/>
    <property type="match status" value="1"/>
</dbReference>
<dbReference type="InterPro" id="IPR013655">
    <property type="entry name" value="PAS_fold_3"/>
</dbReference>
<evidence type="ECO:0000256" key="6">
    <source>
        <dbReference type="SAM" id="Coils"/>
    </source>
</evidence>
<comment type="catalytic activity">
    <reaction evidence="1">
        <text>ATP + protein L-histidine = ADP + protein N-phospho-L-histidine.</text>
        <dbReference type="EC" id="2.7.13.3"/>
    </reaction>
</comment>
<dbReference type="RefSeq" id="WP_124877783.1">
    <property type="nucleotide sequence ID" value="NZ_RQJO01000011.1"/>
</dbReference>
<dbReference type="EC" id="2.7.13.3" evidence="2"/>
<dbReference type="InterPro" id="IPR003594">
    <property type="entry name" value="HATPase_dom"/>
</dbReference>
<dbReference type="InterPro" id="IPR035965">
    <property type="entry name" value="PAS-like_dom_sf"/>
</dbReference>
<dbReference type="Gene3D" id="3.30.565.10">
    <property type="entry name" value="Histidine kinase-like ATPase, C-terminal domain"/>
    <property type="match status" value="1"/>
</dbReference>
<dbReference type="InterPro" id="IPR004358">
    <property type="entry name" value="Sig_transdc_His_kin-like_C"/>
</dbReference>
<keyword evidence="4" id="KW-0808">Transferase</keyword>
<feature type="coiled-coil region" evidence="6">
    <location>
        <begin position="146"/>
        <end position="176"/>
    </location>
</feature>
<dbReference type="CDD" id="cd00082">
    <property type="entry name" value="HisKA"/>
    <property type="match status" value="1"/>
</dbReference>
<dbReference type="Pfam" id="PF02518">
    <property type="entry name" value="HATPase_c"/>
    <property type="match status" value="1"/>
</dbReference>
<gene>
    <name evidence="9" type="ORF">EHT25_24265</name>
</gene>
<dbReference type="GO" id="GO:0000155">
    <property type="term" value="F:phosphorelay sensor kinase activity"/>
    <property type="evidence" value="ECO:0007669"/>
    <property type="project" value="InterPro"/>
</dbReference>
<evidence type="ECO:0000256" key="1">
    <source>
        <dbReference type="ARBA" id="ARBA00000085"/>
    </source>
</evidence>
<sequence>MYELAKIPLNNEQSLVLAHKRTMKLGELAGLSLVAQTSFATAVSEVSRDAIQDGVDASLTLGINPEPESECGIVAKINDRRHLIIRQKNPHIDSARHLVDTFTISTSEMGSEVQLGVRFPAGLCFNDAPIEWWKKQFTTEPTESPSDEIKRKNSQLQELAERLRTSEKKYQALTDSLPLMIFTAAIDGKLLYANDWLKKYTGHSVASLNETNWATVIHDDDAAIWWSNWAETPSNGNTFRAEVRIKHAEADVYIWHLATVKALRDEKGVLFWSGFLVDVQAQKMVDRTLKDNLELMETKQKLEKYQHELKLNIGELNRSNQELAEFAYVASHDLQEPLRKIQSFGTVLVEQFRNELSPPAQDLVQRMHQAAERMHVLIKDILTYSRLNTQHQAFRPIDLNVLVQEVLGDLEVNIGEKKARIGVEPLPSLYGNPLQLRQLFQNLLSNALKFSAPDRSLQIHIFAREVTIFDIPTPVRNREPAYLAISVEDNGIGFDERYHNRIFQLFQRLHGKDQYAGTGIGLTICKKVAEMHGGTIAAQSHPGQGATFTVYLPQRVAV</sequence>